<keyword evidence="1" id="KW-1133">Transmembrane helix</keyword>
<evidence type="ECO:0000313" key="3">
    <source>
        <dbReference type="Proteomes" id="UP000179243"/>
    </source>
</evidence>
<feature type="transmembrane region" description="Helical" evidence="1">
    <location>
        <begin position="59"/>
        <end position="82"/>
    </location>
</feature>
<feature type="transmembrane region" description="Helical" evidence="1">
    <location>
        <begin position="12"/>
        <end position="34"/>
    </location>
</feature>
<dbReference type="GO" id="GO:0005548">
    <property type="term" value="F:phospholipid transporter activity"/>
    <property type="evidence" value="ECO:0007669"/>
    <property type="project" value="TreeGrafter"/>
</dbReference>
<dbReference type="AlphaFoldDB" id="A0A1F7F8F9"/>
<feature type="transmembrane region" description="Helical" evidence="1">
    <location>
        <begin position="173"/>
        <end position="194"/>
    </location>
</feature>
<keyword evidence="1" id="KW-0812">Transmembrane</keyword>
<feature type="transmembrane region" description="Helical" evidence="1">
    <location>
        <begin position="144"/>
        <end position="166"/>
    </location>
</feature>
<feature type="transmembrane region" description="Helical" evidence="1">
    <location>
        <begin position="200"/>
        <end position="220"/>
    </location>
</feature>
<protein>
    <recommendedName>
        <fullName evidence="4">ABC transporter permease</fullName>
    </recommendedName>
</protein>
<comment type="caution">
    <text evidence="2">The sequence shown here is derived from an EMBL/GenBank/DDBJ whole genome shotgun (WGS) entry which is preliminary data.</text>
</comment>
<feature type="transmembrane region" description="Helical" evidence="1">
    <location>
        <begin position="241"/>
        <end position="262"/>
    </location>
</feature>
<dbReference type="PANTHER" id="PTHR30188">
    <property type="entry name" value="ABC TRANSPORTER PERMEASE PROTEIN-RELATED"/>
    <property type="match status" value="1"/>
</dbReference>
<dbReference type="Pfam" id="PF02405">
    <property type="entry name" value="MlaE"/>
    <property type="match status" value="1"/>
</dbReference>
<dbReference type="GO" id="GO:0043190">
    <property type="term" value="C:ATP-binding cassette (ABC) transporter complex"/>
    <property type="evidence" value="ECO:0007669"/>
    <property type="project" value="InterPro"/>
</dbReference>
<organism evidence="2 3">
    <name type="scientific">Candidatus Raymondbacteria bacterium RIFOXYD12_FULL_49_13</name>
    <dbReference type="NCBI Taxonomy" id="1817890"/>
    <lineage>
        <taxon>Bacteria</taxon>
        <taxon>Raymondiibacteriota</taxon>
    </lineage>
</organism>
<feature type="transmembrane region" description="Helical" evidence="1">
    <location>
        <begin position="103"/>
        <end position="124"/>
    </location>
</feature>
<reference evidence="2 3" key="1">
    <citation type="journal article" date="2016" name="Nat. Commun.">
        <title>Thousands of microbial genomes shed light on interconnected biogeochemical processes in an aquifer system.</title>
        <authorList>
            <person name="Anantharaman K."/>
            <person name="Brown C.T."/>
            <person name="Hug L.A."/>
            <person name="Sharon I."/>
            <person name="Castelle C.J."/>
            <person name="Probst A.J."/>
            <person name="Thomas B.C."/>
            <person name="Singh A."/>
            <person name="Wilkins M.J."/>
            <person name="Karaoz U."/>
            <person name="Brodie E.L."/>
            <person name="Williams K.H."/>
            <person name="Hubbard S.S."/>
            <person name="Banfield J.F."/>
        </authorList>
    </citation>
    <scope>NUCLEOTIDE SEQUENCE [LARGE SCALE GENOMIC DNA]</scope>
</reference>
<dbReference type="EMBL" id="MFYX01000101">
    <property type="protein sequence ID" value="OGK02832.1"/>
    <property type="molecule type" value="Genomic_DNA"/>
</dbReference>
<gene>
    <name evidence="2" type="ORF">A2519_06605</name>
</gene>
<evidence type="ECO:0000313" key="2">
    <source>
        <dbReference type="EMBL" id="OGK02832.1"/>
    </source>
</evidence>
<evidence type="ECO:0000256" key="1">
    <source>
        <dbReference type="SAM" id="Phobius"/>
    </source>
</evidence>
<dbReference type="PANTHER" id="PTHR30188:SF4">
    <property type="entry name" value="PROTEIN TRIGALACTOSYLDIACYLGLYCEROL 1, CHLOROPLASTIC"/>
    <property type="match status" value="1"/>
</dbReference>
<proteinExistence type="predicted"/>
<evidence type="ECO:0008006" key="4">
    <source>
        <dbReference type="Google" id="ProtNLM"/>
    </source>
</evidence>
<sequence length="267" mass="28681">MLSVLSFLGSKVLILTGYIMGLAVLFFEALSSIFKNWSKNRITLKNDVMFQVLFTGVEAVPLVSIIGLMVGSIIIIQSTTLAPKFGAGEFLGKIMVIGIIRELGPLVTAFIVIGRSGAALSTYLGNMKVANELDALEVMGIDPIHVRVMPALLGFVISMLGLMFVFDTIAILGGFLFSAIIVSLPFSVFLQMILAELSTIDIVISSIKCILFGSIISVVSCHHAMSIGYSFQEVPQATIKAVVNSIIFSVFVNTIVTLIFYANLLSG</sequence>
<accession>A0A1F7F8F9</accession>
<dbReference type="InterPro" id="IPR030802">
    <property type="entry name" value="Permease_MalE"/>
</dbReference>
<dbReference type="Proteomes" id="UP000179243">
    <property type="component" value="Unassembled WGS sequence"/>
</dbReference>
<name>A0A1F7F8F9_UNCRA</name>
<keyword evidence="1" id="KW-0472">Membrane</keyword>